<feature type="domain" description="HNH nuclease" evidence="1">
    <location>
        <begin position="90"/>
        <end position="145"/>
    </location>
</feature>
<dbReference type="SMART" id="SM00507">
    <property type="entry name" value="HNHc"/>
    <property type="match status" value="1"/>
</dbReference>
<dbReference type="STRING" id="1798665.A2942_01370"/>
<evidence type="ECO:0000259" key="1">
    <source>
        <dbReference type="SMART" id="SM00507"/>
    </source>
</evidence>
<proteinExistence type="predicted"/>
<name>A0A1G2DIY9_9BACT</name>
<protein>
    <recommendedName>
        <fullName evidence="1">HNH nuclease domain-containing protein</fullName>
    </recommendedName>
</protein>
<comment type="caution">
    <text evidence="2">The sequence shown here is derived from an EMBL/GenBank/DDBJ whole genome shotgun (WGS) entry which is preliminary data.</text>
</comment>
<evidence type="ECO:0000313" key="2">
    <source>
        <dbReference type="EMBL" id="OGZ13473.1"/>
    </source>
</evidence>
<dbReference type="AlphaFoldDB" id="A0A1G2DIY9"/>
<gene>
    <name evidence="2" type="ORF">A2942_01370</name>
</gene>
<reference evidence="2 3" key="1">
    <citation type="journal article" date="2016" name="Nat. Commun.">
        <title>Thousands of microbial genomes shed light on interconnected biogeochemical processes in an aquifer system.</title>
        <authorList>
            <person name="Anantharaman K."/>
            <person name="Brown C.T."/>
            <person name="Hug L.A."/>
            <person name="Sharon I."/>
            <person name="Castelle C.J."/>
            <person name="Probst A.J."/>
            <person name="Thomas B.C."/>
            <person name="Singh A."/>
            <person name="Wilkins M.J."/>
            <person name="Karaoz U."/>
            <person name="Brodie E.L."/>
            <person name="Williams K.H."/>
            <person name="Hubbard S.S."/>
            <person name="Banfield J.F."/>
        </authorList>
    </citation>
    <scope>NUCLEOTIDE SEQUENCE [LARGE SCALE GENOMIC DNA]</scope>
</reference>
<accession>A0A1G2DIY9</accession>
<evidence type="ECO:0000313" key="3">
    <source>
        <dbReference type="Proteomes" id="UP000178534"/>
    </source>
</evidence>
<organism evidence="2 3">
    <name type="scientific">Candidatus Lloydbacteria bacterium RIFCSPLOWO2_01_FULL_50_20</name>
    <dbReference type="NCBI Taxonomy" id="1798665"/>
    <lineage>
        <taxon>Bacteria</taxon>
        <taxon>Candidatus Lloydiibacteriota</taxon>
    </lineage>
</organism>
<sequence>MSRHKKWDEASLRDAVHLSTNRRQVLHRLGLVEAGGNYEQIKRHIKECHINTDHFLSVGANKGRKIPREPVYSLTQILTKNNNFQSYKLKKRLFAEGRKEPKCEQCSWATISPDGRLPLELDHINGDRYDNRITNLRILCPNCHSLQPTHRGRNKKRG</sequence>
<dbReference type="CDD" id="cd00085">
    <property type="entry name" value="HNHc"/>
    <property type="match status" value="1"/>
</dbReference>
<dbReference type="Proteomes" id="UP000178534">
    <property type="component" value="Unassembled WGS sequence"/>
</dbReference>
<dbReference type="Pfam" id="PF13392">
    <property type="entry name" value="HNH_3"/>
    <property type="match status" value="1"/>
</dbReference>
<dbReference type="InterPro" id="IPR003615">
    <property type="entry name" value="HNH_nuc"/>
</dbReference>
<dbReference type="EMBL" id="MHLP01000007">
    <property type="protein sequence ID" value="OGZ13473.1"/>
    <property type="molecule type" value="Genomic_DNA"/>
</dbReference>